<dbReference type="eggNOG" id="COG1653">
    <property type="taxonomic scope" value="Bacteria"/>
</dbReference>
<name>Q9KFJ3_HALH5</name>
<dbReference type="KEGG" id="bha:BH0486"/>
<proteinExistence type="predicted"/>
<evidence type="ECO:0000313" key="2">
    <source>
        <dbReference type="Proteomes" id="UP000001258"/>
    </source>
</evidence>
<dbReference type="HOGENOM" id="CLU_1709532_0_0_9"/>
<dbReference type="STRING" id="272558.gene:10726339"/>
<organism evidence="1 2">
    <name type="scientific">Halalkalibacterium halodurans (strain ATCC BAA-125 / DSM 18197 / FERM 7344 / JCM 9153 / C-125)</name>
    <name type="common">Bacillus halodurans</name>
    <dbReference type="NCBI Taxonomy" id="272558"/>
    <lineage>
        <taxon>Bacteria</taxon>
        <taxon>Bacillati</taxon>
        <taxon>Bacillota</taxon>
        <taxon>Bacilli</taxon>
        <taxon>Bacillales</taxon>
        <taxon>Bacillaceae</taxon>
        <taxon>Halalkalibacterium (ex Joshi et al. 2022)</taxon>
    </lineage>
</organism>
<gene>
    <name evidence="1" type="ordered locus">BH0486</name>
</gene>
<dbReference type="PIR" id="F83710">
    <property type="entry name" value="F83710"/>
</dbReference>
<sequence length="159" mass="18191">MKWFILLLSLYVISGCSNSSDQLEVKIYSESLQPFVHEIERAVSDVRAVDIQFQAPFAEKLVLDIVAQEGDLFIVDENVLRAIYDPVGLYPLHEVSRESFVDQDRLSDYEDREGGEVTYYALPLSFAGSDVALFIPQYSERKEEVMDLLIDGFDLQVER</sequence>
<protein>
    <submittedName>
        <fullName evidence="1">BH0486 protein</fullName>
    </submittedName>
</protein>
<dbReference type="Proteomes" id="UP000001258">
    <property type="component" value="Chromosome"/>
</dbReference>
<dbReference type="EMBL" id="BA000004">
    <property type="protein sequence ID" value="BAB04205.1"/>
    <property type="molecule type" value="Genomic_DNA"/>
</dbReference>
<dbReference type="RefSeq" id="WP_010896664.1">
    <property type="nucleotide sequence ID" value="NC_002570.2"/>
</dbReference>
<keyword evidence="2" id="KW-1185">Reference proteome</keyword>
<dbReference type="AlphaFoldDB" id="Q9KFJ3"/>
<reference evidence="1 2" key="1">
    <citation type="journal article" date="2000" name="Nucleic Acids Res.">
        <title>Complete genome sequence of the alkaliphilic bacterium Bacillus halodurans and genomic sequence comparison with Bacillus subtilis.</title>
        <authorList>
            <person name="Takami H."/>
            <person name="Nakasone K."/>
            <person name="Takaki Y."/>
            <person name="Maeno G."/>
            <person name="Sasaki R."/>
            <person name="Masui N."/>
            <person name="Fuji F."/>
            <person name="Hirama C."/>
            <person name="Nakamura Y."/>
            <person name="Ogasawara N."/>
            <person name="Kuhara S."/>
            <person name="Horikoshi K."/>
        </authorList>
    </citation>
    <scope>NUCLEOTIDE SEQUENCE [LARGE SCALE GENOMIC DNA]</scope>
    <source>
        <strain evidence="2">ATCC BAA-125 / DSM 18197 / FERM 7344 / JCM 9153 / C-125</strain>
    </source>
</reference>
<accession>Q9KFJ3</accession>
<evidence type="ECO:0000313" key="1">
    <source>
        <dbReference type="EMBL" id="BAB04205.1"/>
    </source>
</evidence>
<dbReference type="PROSITE" id="PS51257">
    <property type="entry name" value="PROKAR_LIPOPROTEIN"/>
    <property type="match status" value="1"/>
</dbReference>